<reference evidence="1" key="1">
    <citation type="submission" date="2024-12" db="EMBL/GenBank/DDBJ databases">
        <authorList>
            <person name="Wu N."/>
        </authorList>
    </citation>
    <scope>NUCLEOTIDE SEQUENCE</scope>
    <source>
        <strain evidence="1">P15</strain>
    </source>
</reference>
<proteinExistence type="predicted"/>
<keyword evidence="2" id="KW-1185">Reference proteome</keyword>
<protein>
    <submittedName>
        <fullName evidence="1">Type II toxin-antitoxin system RelE/ParE family toxin</fullName>
    </submittedName>
</protein>
<evidence type="ECO:0000313" key="1">
    <source>
        <dbReference type="EMBL" id="MFM9331332.1"/>
    </source>
</evidence>
<name>A0ACC7PAE5_9BACL</name>
<sequence>MDYIYLDSPSYAFSFLSDVMERVRTLDVFPYRGRLVPEINVEDVREVFIHRYRLVYQVEESRIIILTFVHGAMNWSGQNLLK</sequence>
<dbReference type="Proteomes" id="UP001631969">
    <property type="component" value="Unassembled WGS sequence"/>
</dbReference>
<gene>
    <name evidence="1" type="ORF">ACI1P1_23845</name>
</gene>
<organism evidence="1 2">
    <name type="scientific">Paenibacillus mesotrionivorans</name>
    <dbReference type="NCBI Taxonomy" id="3160968"/>
    <lineage>
        <taxon>Bacteria</taxon>
        <taxon>Bacillati</taxon>
        <taxon>Bacillota</taxon>
        <taxon>Bacilli</taxon>
        <taxon>Bacillales</taxon>
        <taxon>Paenibacillaceae</taxon>
        <taxon>Paenibacillus</taxon>
    </lineage>
</organism>
<accession>A0ACC7PAE5</accession>
<comment type="caution">
    <text evidence="1">The sequence shown here is derived from an EMBL/GenBank/DDBJ whole genome shotgun (WGS) entry which is preliminary data.</text>
</comment>
<dbReference type="EMBL" id="JBJURJ010000018">
    <property type="protein sequence ID" value="MFM9331332.1"/>
    <property type="molecule type" value="Genomic_DNA"/>
</dbReference>
<evidence type="ECO:0000313" key="2">
    <source>
        <dbReference type="Proteomes" id="UP001631969"/>
    </source>
</evidence>